<dbReference type="EMBL" id="JAEMGP010000014">
    <property type="protein sequence ID" value="KAG5200598.1"/>
    <property type="molecule type" value="Genomic_DNA"/>
</dbReference>
<dbReference type="Proteomes" id="UP000664991">
    <property type="component" value="Chromosome 14"/>
</dbReference>
<organism evidence="1 2">
    <name type="scientific">Ovis aries</name>
    <name type="common">Sheep</name>
    <dbReference type="NCBI Taxonomy" id="9940"/>
    <lineage>
        <taxon>Eukaryota</taxon>
        <taxon>Metazoa</taxon>
        <taxon>Chordata</taxon>
        <taxon>Craniata</taxon>
        <taxon>Vertebrata</taxon>
        <taxon>Euteleostomi</taxon>
        <taxon>Mammalia</taxon>
        <taxon>Eutheria</taxon>
        <taxon>Laurasiatheria</taxon>
        <taxon>Artiodactyla</taxon>
        <taxon>Ruminantia</taxon>
        <taxon>Pecora</taxon>
        <taxon>Bovidae</taxon>
        <taxon>Caprinae</taxon>
        <taxon>Ovis</taxon>
    </lineage>
</organism>
<name>A0A836A1Q5_SHEEP</name>
<protein>
    <submittedName>
        <fullName evidence="1">Uncharacterized protein</fullName>
    </submittedName>
</protein>
<accession>A0A836A1Q5</accession>
<proteinExistence type="predicted"/>
<dbReference type="AlphaFoldDB" id="A0A836A1Q5"/>
<comment type="caution">
    <text evidence="1">The sequence shown here is derived from an EMBL/GenBank/DDBJ whole genome shotgun (WGS) entry which is preliminary data.</text>
</comment>
<sequence>MAAPDSTRPAWQLLACRQGSTVTAQLSPFAGCFLSKSSVTNLAEKEGCWAPGWPSLIKEGATSEMRQQNPFTTTSIVSWPPLPAYVGNRDAWNHSSHLRTMRHPALG</sequence>
<gene>
    <name evidence="1" type="ORF">JEQ12_005132</name>
</gene>
<evidence type="ECO:0000313" key="1">
    <source>
        <dbReference type="EMBL" id="KAG5200598.1"/>
    </source>
</evidence>
<reference evidence="1 2" key="1">
    <citation type="submission" date="2020-12" db="EMBL/GenBank/DDBJ databases">
        <title>De novo assembly of Tibetan sheep genome.</title>
        <authorList>
            <person name="Li X."/>
        </authorList>
    </citation>
    <scope>NUCLEOTIDE SEQUENCE [LARGE SCALE GENOMIC DNA]</scope>
    <source>
        <tissue evidence="1">Heart</tissue>
    </source>
</reference>
<evidence type="ECO:0000313" key="2">
    <source>
        <dbReference type="Proteomes" id="UP000664991"/>
    </source>
</evidence>